<evidence type="ECO:0000313" key="4">
    <source>
        <dbReference type="Proteomes" id="UP000016936"/>
    </source>
</evidence>
<feature type="region of interest" description="Disordered" evidence="2">
    <location>
        <begin position="1"/>
        <end position="89"/>
    </location>
</feature>
<feature type="compositionally biased region" description="Basic residues" evidence="2">
    <location>
        <begin position="268"/>
        <end position="277"/>
    </location>
</feature>
<evidence type="ECO:0000256" key="2">
    <source>
        <dbReference type="SAM" id="MobiDB-lite"/>
    </source>
</evidence>
<sequence length="355" mass="40508">MANRPSQTLSLAPSSDTMNDIIFSQPESQSAQSEAPQSPHKPSSPKDVAQQTPPSQSLVARPKNNATPRSARPRLSSTPLAPPEDHTFMPATRHALEQALGKASLDRHEVLLQQEKKHTQDYIAQLQDAVKQKTSIAPSAQESLLRKEITMWKAKAQELDESAKTEMQLLRECNGRMEEELIMVRSVAEGLRREMHRYRVEEEKNQLGYIKMLEEDKEELIWKLSSVEHENDGLMDEAKKFKEEVERLKKAAKGVKGGEGKDGEVEKRKARNLKRRARDRKRRDLVLVKENMELAARLAEMEKQESLEVEDEIWEGFPESDEGAEMVQKDEAVSGEKRKSKKKKKKGKKVIKKEQ</sequence>
<feature type="compositionally biased region" description="Polar residues" evidence="2">
    <location>
        <begin position="49"/>
        <end position="68"/>
    </location>
</feature>
<feature type="compositionally biased region" description="Polar residues" evidence="2">
    <location>
        <begin position="1"/>
        <end position="18"/>
    </location>
</feature>
<proteinExistence type="predicted"/>
<feature type="compositionally biased region" description="Basic and acidic residues" evidence="2">
    <location>
        <begin position="256"/>
        <end position="267"/>
    </location>
</feature>
<dbReference type="AlphaFoldDB" id="M2T0D2"/>
<dbReference type="Proteomes" id="UP000016936">
    <property type="component" value="Unassembled WGS sequence"/>
</dbReference>
<evidence type="ECO:0000313" key="3">
    <source>
        <dbReference type="EMBL" id="EMD91065.1"/>
    </source>
</evidence>
<dbReference type="OrthoDB" id="3694871at2759"/>
<reference evidence="3 4" key="1">
    <citation type="journal article" date="2012" name="PLoS Pathog.">
        <title>Diverse lifestyles and strategies of plant pathogenesis encoded in the genomes of eighteen Dothideomycetes fungi.</title>
        <authorList>
            <person name="Ohm R.A."/>
            <person name="Feau N."/>
            <person name="Henrissat B."/>
            <person name="Schoch C.L."/>
            <person name="Horwitz B.A."/>
            <person name="Barry K.W."/>
            <person name="Condon B.J."/>
            <person name="Copeland A.C."/>
            <person name="Dhillon B."/>
            <person name="Glaser F."/>
            <person name="Hesse C.N."/>
            <person name="Kosti I."/>
            <person name="LaButti K."/>
            <person name="Lindquist E.A."/>
            <person name="Lucas S."/>
            <person name="Salamov A.A."/>
            <person name="Bradshaw R.E."/>
            <person name="Ciuffetti L."/>
            <person name="Hamelin R.C."/>
            <person name="Kema G.H.J."/>
            <person name="Lawrence C."/>
            <person name="Scott J.A."/>
            <person name="Spatafora J.W."/>
            <person name="Turgeon B.G."/>
            <person name="de Wit P.J.G.M."/>
            <person name="Zhong S."/>
            <person name="Goodwin S.B."/>
            <person name="Grigoriev I.V."/>
        </authorList>
    </citation>
    <scope>NUCLEOTIDE SEQUENCE [LARGE SCALE GENOMIC DNA]</scope>
    <source>
        <strain evidence="4">C5 / ATCC 48332 / race O</strain>
    </source>
</reference>
<feature type="region of interest" description="Disordered" evidence="2">
    <location>
        <begin position="301"/>
        <end position="355"/>
    </location>
</feature>
<protein>
    <submittedName>
        <fullName evidence="3">Uncharacterized protein</fullName>
    </submittedName>
</protein>
<gene>
    <name evidence="3" type="ORF">COCHEDRAFT_1204182</name>
</gene>
<feature type="compositionally biased region" description="Acidic residues" evidence="2">
    <location>
        <begin position="307"/>
        <end position="324"/>
    </location>
</feature>
<dbReference type="EMBL" id="KB445577">
    <property type="protein sequence ID" value="EMD91065.1"/>
    <property type="molecule type" value="Genomic_DNA"/>
</dbReference>
<name>M2T0D2_COCH5</name>
<evidence type="ECO:0000256" key="1">
    <source>
        <dbReference type="SAM" id="Coils"/>
    </source>
</evidence>
<keyword evidence="4" id="KW-1185">Reference proteome</keyword>
<organism evidence="3 4">
    <name type="scientific">Cochliobolus heterostrophus (strain C5 / ATCC 48332 / race O)</name>
    <name type="common">Southern corn leaf blight fungus</name>
    <name type="synonym">Bipolaris maydis</name>
    <dbReference type="NCBI Taxonomy" id="701091"/>
    <lineage>
        <taxon>Eukaryota</taxon>
        <taxon>Fungi</taxon>
        <taxon>Dikarya</taxon>
        <taxon>Ascomycota</taxon>
        <taxon>Pezizomycotina</taxon>
        <taxon>Dothideomycetes</taxon>
        <taxon>Pleosporomycetidae</taxon>
        <taxon>Pleosporales</taxon>
        <taxon>Pleosporineae</taxon>
        <taxon>Pleosporaceae</taxon>
        <taxon>Bipolaris</taxon>
    </lineage>
</organism>
<dbReference type="OMA" id="HGENTRT"/>
<keyword evidence="1" id="KW-0175">Coiled coil</keyword>
<feature type="compositionally biased region" description="Low complexity" evidence="2">
    <location>
        <begin position="24"/>
        <end position="38"/>
    </location>
</feature>
<feature type="compositionally biased region" description="Basic and acidic residues" evidence="2">
    <location>
        <begin position="327"/>
        <end position="337"/>
    </location>
</feature>
<feature type="compositionally biased region" description="Basic residues" evidence="2">
    <location>
        <begin position="338"/>
        <end position="355"/>
    </location>
</feature>
<feature type="region of interest" description="Disordered" evidence="2">
    <location>
        <begin position="251"/>
        <end position="277"/>
    </location>
</feature>
<accession>M2T0D2</accession>
<reference evidence="4" key="2">
    <citation type="journal article" date="2013" name="PLoS Genet.">
        <title>Comparative genome structure, secondary metabolite, and effector coding capacity across Cochliobolus pathogens.</title>
        <authorList>
            <person name="Condon B.J."/>
            <person name="Leng Y."/>
            <person name="Wu D."/>
            <person name="Bushley K.E."/>
            <person name="Ohm R.A."/>
            <person name="Otillar R."/>
            <person name="Martin J."/>
            <person name="Schackwitz W."/>
            <person name="Grimwood J."/>
            <person name="MohdZainudin N."/>
            <person name="Xue C."/>
            <person name="Wang R."/>
            <person name="Manning V.A."/>
            <person name="Dhillon B."/>
            <person name="Tu Z.J."/>
            <person name="Steffenson B.J."/>
            <person name="Salamov A."/>
            <person name="Sun H."/>
            <person name="Lowry S."/>
            <person name="LaButti K."/>
            <person name="Han J."/>
            <person name="Copeland A."/>
            <person name="Lindquist E."/>
            <person name="Barry K."/>
            <person name="Schmutz J."/>
            <person name="Baker S.E."/>
            <person name="Ciuffetti L.M."/>
            <person name="Grigoriev I.V."/>
            <person name="Zhong S."/>
            <person name="Turgeon B.G."/>
        </authorList>
    </citation>
    <scope>NUCLEOTIDE SEQUENCE [LARGE SCALE GENOMIC DNA]</scope>
    <source>
        <strain evidence="4">C5 / ATCC 48332 / race O</strain>
    </source>
</reference>
<dbReference type="HOGENOM" id="CLU_780756_0_0_1"/>
<feature type="coiled-coil region" evidence="1">
    <location>
        <begin position="210"/>
        <end position="251"/>
    </location>
</feature>